<feature type="domain" description="G-protein coupled receptors family 1 profile" evidence="10">
    <location>
        <begin position="45"/>
        <end position="330"/>
    </location>
</feature>
<dbReference type="AlphaFoldDB" id="A0A1W0X2J4"/>
<feature type="transmembrane region" description="Helical" evidence="9">
    <location>
        <begin position="66"/>
        <end position="90"/>
    </location>
</feature>
<dbReference type="InterPro" id="IPR000276">
    <property type="entry name" value="GPCR_Rhodpsn"/>
</dbReference>
<proteinExistence type="predicted"/>
<dbReference type="Gene3D" id="1.20.1070.10">
    <property type="entry name" value="Rhodopsin 7-helix transmembrane proteins"/>
    <property type="match status" value="1"/>
</dbReference>
<sequence length="412" mass="44940">MNSFANSSNASAWNHSTNGLTLAVQRELLACIITTTIFSVIGTVTNFLALVVTWPTRANKLGLNLLIFNFVAVNLAMCAVANPLNVYAALANRLGYTTTLRACRYINTPFSLLVYVINFTDVGLTVNRCCALFFPHQYKRWTAKHINVIILVAVWVFSVGVSCPAAFGYGGRPTVNSLGGCNFLPDRPLLRVQIVFGYAPYVIAGVGSLMILYKCYGMSRRNRVAVQQSSTRHGPSTRYGPSTGDGLATRYGSSTRHGPSTRDGLSTRDGPSTGDGLATRYGPSTGDGLATRDGSSTRHRRVLLERLKMAKMMLVLFLWGLLCLIPWGVITSVYPSLLASDPVSYMWIRAALGTQYGLTPCILLVCNRDYREKLSKIFKGDKGSPTQETHNSVSMRTRGWKCTTISKNAGSG</sequence>
<keyword evidence="3 9" id="KW-1133">Transmembrane helix</keyword>
<dbReference type="PROSITE" id="PS50262">
    <property type="entry name" value="G_PROTEIN_RECEP_F1_2"/>
    <property type="match status" value="1"/>
</dbReference>
<evidence type="ECO:0000313" key="11">
    <source>
        <dbReference type="EMBL" id="OQV21562.1"/>
    </source>
</evidence>
<evidence type="ECO:0000313" key="12">
    <source>
        <dbReference type="Proteomes" id="UP000192578"/>
    </source>
</evidence>
<feature type="transmembrane region" description="Helical" evidence="9">
    <location>
        <begin position="346"/>
        <end position="366"/>
    </location>
</feature>
<evidence type="ECO:0000256" key="6">
    <source>
        <dbReference type="ARBA" id="ARBA00023170"/>
    </source>
</evidence>
<evidence type="ECO:0000256" key="4">
    <source>
        <dbReference type="ARBA" id="ARBA00023040"/>
    </source>
</evidence>
<comment type="caution">
    <text evidence="11">The sequence shown here is derived from an EMBL/GenBank/DDBJ whole genome shotgun (WGS) entry which is preliminary data.</text>
</comment>
<dbReference type="Pfam" id="PF00001">
    <property type="entry name" value="7tm_1"/>
    <property type="match status" value="1"/>
</dbReference>
<keyword evidence="5 9" id="KW-0472">Membrane</keyword>
<name>A0A1W0X2J4_HYPEX</name>
<dbReference type="PANTHER" id="PTHR24243:SF208">
    <property type="entry name" value="PYROKININ-1 RECEPTOR"/>
    <property type="match status" value="1"/>
</dbReference>
<keyword evidence="2 9" id="KW-0812">Transmembrane</keyword>
<dbReference type="CDD" id="cd00637">
    <property type="entry name" value="7tm_classA_rhodopsin-like"/>
    <property type="match status" value="1"/>
</dbReference>
<evidence type="ECO:0000256" key="9">
    <source>
        <dbReference type="SAM" id="Phobius"/>
    </source>
</evidence>
<feature type="transmembrane region" description="Helical" evidence="9">
    <location>
        <begin position="313"/>
        <end position="334"/>
    </location>
</feature>
<evidence type="ECO:0000256" key="8">
    <source>
        <dbReference type="SAM" id="MobiDB-lite"/>
    </source>
</evidence>
<feature type="transmembrane region" description="Helical" evidence="9">
    <location>
        <begin position="110"/>
        <end position="134"/>
    </location>
</feature>
<keyword evidence="4" id="KW-0297">G-protein coupled receptor</keyword>
<comment type="subcellular location">
    <subcellularLocation>
        <location evidence="1">Membrane</location>
        <topology evidence="1">Multi-pass membrane protein</topology>
    </subcellularLocation>
</comment>
<feature type="transmembrane region" description="Helical" evidence="9">
    <location>
        <begin position="28"/>
        <end position="54"/>
    </location>
</feature>
<gene>
    <name evidence="11" type="ORF">BV898_04464</name>
</gene>
<dbReference type="SUPFAM" id="SSF81321">
    <property type="entry name" value="Family A G protein-coupled receptor-like"/>
    <property type="match status" value="1"/>
</dbReference>
<dbReference type="Proteomes" id="UP000192578">
    <property type="component" value="Unassembled WGS sequence"/>
</dbReference>
<organism evidence="11 12">
    <name type="scientific">Hypsibius exemplaris</name>
    <name type="common">Freshwater tardigrade</name>
    <dbReference type="NCBI Taxonomy" id="2072580"/>
    <lineage>
        <taxon>Eukaryota</taxon>
        <taxon>Metazoa</taxon>
        <taxon>Ecdysozoa</taxon>
        <taxon>Tardigrada</taxon>
        <taxon>Eutardigrada</taxon>
        <taxon>Parachela</taxon>
        <taxon>Hypsibioidea</taxon>
        <taxon>Hypsibiidae</taxon>
        <taxon>Hypsibius</taxon>
    </lineage>
</organism>
<dbReference type="OrthoDB" id="8063228at2759"/>
<evidence type="ECO:0000256" key="3">
    <source>
        <dbReference type="ARBA" id="ARBA00022989"/>
    </source>
</evidence>
<accession>A0A1W0X2J4</accession>
<evidence type="ECO:0000256" key="7">
    <source>
        <dbReference type="ARBA" id="ARBA00023224"/>
    </source>
</evidence>
<dbReference type="GO" id="GO:0004930">
    <property type="term" value="F:G protein-coupled receptor activity"/>
    <property type="evidence" value="ECO:0007669"/>
    <property type="project" value="UniProtKB-KW"/>
</dbReference>
<keyword evidence="12" id="KW-1185">Reference proteome</keyword>
<keyword evidence="6" id="KW-0675">Receptor</keyword>
<feature type="transmembrane region" description="Helical" evidence="9">
    <location>
        <begin position="189"/>
        <end position="213"/>
    </location>
</feature>
<dbReference type="PANTHER" id="PTHR24243">
    <property type="entry name" value="G-PROTEIN COUPLED RECEPTOR"/>
    <property type="match status" value="1"/>
</dbReference>
<evidence type="ECO:0000256" key="5">
    <source>
        <dbReference type="ARBA" id="ARBA00023136"/>
    </source>
</evidence>
<evidence type="ECO:0000256" key="2">
    <source>
        <dbReference type="ARBA" id="ARBA00022692"/>
    </source>
</evidence>
<protein>
    <recommendedName>
        <fullName evidence="10">G-protein coupled receptors family 1 profile domain-containing protein</fullName>
    </recommendedName>
</protein>
<keyword evidence="7" id="KW-0807">Transducer</keyword>
<reference evidence="12" key="1">
    <citation type="submission" date="2017-01" db="EMBL/GenBank/DDBJ databases">
        <title>Comparative genomics of anhydrobiosis in the tardigrade Hypsibius dujardini.</title>
        <authorList>
            <person name="Yoshida Y."/>
            <person name="Koutsovoulos G."/>
            <person name="Laetsch D."/>
            <person name="Stevens L."/>
            <person name="Kumar S."/>
            <person name="Horikawa D."/>
            <person name="Ishino K."/>
            <person name="Komine S."/>
            <person name="Tomita M."/>
            <person name="Blaxter M."/>
            <person name="Arakawa K."/>
        </authorList>
    </citation>
    <scope>NUCLEOTIDE SEQUENCE [LARGE SCALE GENOMIC DNA]</scope>
    <source>
        <strain evidence="12">Z151</strain>
    </source>
</reference>
<feature type="region of interest" description="Disordered" evidence="8">
    <location>
        <begin position="226"/>
        <end position="295"/>
    </location>
</feature>
<evidence type="ECO:0000256" key="1">
    <source>
        <dbReference type="ARBA" id="ARBA00004141"/>
    </source>
</evidence>
<feature type="transmembrane region" description="Helical" evidence="9">
    <location>
        <begin position="146"/>
        <end position="169"/>
    </location>
</feature>
<dbReference type="GO" id="GO:0005886">
    <property type="term" value="C:plasma membrane"/>
    <property type="evidence" value="ECO:0007669"/>
    <property type="project" value="TreeGrafter"/>
</dbReference>
<evidence type="ECO:0000259" key="10">
    <source>
        <dbReference type="PROSITE" id="PS50262"/>
    </source>
</evidence>
<dbReference type="InterPro" id="IPR017452">
    <property type="entry name" value="GPCR_Rhodpsn_7TM"/>
</dbReference>
<dbReference type="EMBL" id="MTYJ01000022">
    <property type="protein sequence ID" value="OQV21562.1"/>
    <property type="molecule type" value="Genomic_DNA"/>
</dbReference>